<dbReference type="InterPro" id="IPR005526">
    <property type="entry name" value="Septum_form_inhib_MinC_C"/>
</dbReference>
<evidence type="ECO:0000256" key="3">
    <source>
        <dbReference type="ARBA" id="ARBA00023210"/>
    </source>
</evidence>
<keyword evidence="4 6" id="KW-0131">Cell cycle</keyword>
<accession>A0A8B2P3R0</accession>
<dbReference type="PANTHER" id="PTHR34108">
    <property type="entry name" value="SEPTUM SITE-DETERMINING PROTEIN MINC"/>
    <property type="match status" value="1"/>
</dbReference>
<evidence type="ECO:0000313" key="10">
    <source>
        <dbReference type="Proteomes" id="UP000249590"/>
    </source>
</evidence>
<dbReference type="Gene3D" id="3.30.70.260">
    <property type="match status" value="1"/>
</dbReference>
<keyword evidence="2 6" id="KW-0132">Cell division</keyword>
<evidence type="ECO:0000313" key="9">
    <source>
        <dbReference type="EMBL" id="RAI03762.1"/>
    </source>
</evidence>
<dbReference type="InterPro" id="IPR016098">
    <property type="entry name" value="CAP/MinC_C"/>
</dbReference>
<dbReference type="GO" id="GO:0000917">
    <property type="term" value="P:division septum assembly"/>
    <property type="evidence" value="ECO:0007669"/>
    <property type="project" value="UniProtKB-KW"/>
</dbReference>
<reference evidence="9 10" key="1">
    <citation type="submission" date="2018-05" db="EMBL/GenBank/DDBJ databases">
        <title>Acuticoccus sediminis sp. nov., isolated from deep-sea sediment of Indian Ocean.</title>
        <authorList>
            <person name="Liu X."/>
            <person name="Lai Q."/>
            <person name="Du Y."/>
            <person name="Sun F."/>
            <person name="Zhang X."/>
            <person name="Wang S."/>
            <person name="Shao Z."/>
        </authorList>
    </citation>
    <scope>NUCLEOTIDE SEQUENCE [LARGE SCALE GENOMIC DNA]</scope>
    <source>
        <strain evidence="9 10">PTG4-2</strain>
    </source>
</reference>
<proteinExistence type="inferred from homology"/>
<dbReference type="EMBL" id="QHHQ01000001">
    <property type="protein sequence ID" value="RAI03762.1"/>
    <property type="molecule type" value="Genomic_DNA"/>
</dbReference>
<dbReference type="Pfam" id="PF03775">
    <property type="entry name" value="MinC_C"/>
    <property type="match status" value="1"/>
</dbReference>
<feature type="region of interest" description="Disordered" evidence="7">
    <location>
        <begin position="134"/>
        <end position="173"/>
    </location>
</feature>
<evidence type="ECO:0000256" key="7">
    <source>
        <dbReference type="SAM" id="MobiDB-lite"/>
    </source>
</evidence>
<dbReference type="Gene3D" id="2.160.20.70">
    <property type="match status" value="1"/>
</dbReference>
<dbReference type="InterPro" id="IPR036145">
    <property type="entry name" value="MinC_C_sf"/>
</dbReference>
<evidence type="ECO:0000256" key="4">
    <source>
        <dbReference type="ARBA" id="ARBA00023306"/>
    </source>
</evidence>
<name>A0A8B2P3R0_9HYPH</name>
<evidence type="ECO:0000256" key="2">
    <source>
        <dbReference type="ARBA" id="ARBA00022618"/>
    </source>
</evidence>
<dbReference type="GO" id="GO:0000902">
    <property type="term" value="P:cell morphogenesis"/>
    <property type="evidence" value="ECO:0007669"/>
    <property type="project" value="InterPro"/>
</dbReference>
<comment type="similarity">
    <text evidence="1 6">Belongs to the MinC family.</text>
</comment>
<dbReference type="OrthoDB" id="9794530at2"/>
<comment type="function">
    <text evidence="5 6">Cell division inhibitor that blocks the formation of polar Z ring septums. Rapidly oscillates between the poles of the cell to destabilize FtsZ filaments that have formed before they mature into polar Z rings. Prevents FtsZ polymerization.</text>
</comment>
<dbReference type="GO" id="GO:1901891">
    <property type="term" value="P:regulation of cell septum assembly"/>
    <property type="evidence" value="ECO:0007669"/>
    <property type="project" value="InterPro"/>
</dbReference>
<dbReference type="SUPFAM" id="SSF63848">
    <property type="entry name" value="Cell-division inhibitor MinC, C-terminal domain"/>
    <property type="match status" value="1"/>
</dbReference>
<dbReference type="NCBIfam" id="TIGR01222">
    <property type="entry name" value="minC"/>
    <property type="match status" value="1"/>
</dbReference>
<dbReference type="PANTHER" id="PTHR34108:SF1">
    <property type="entry name" value="SEPTUM SITE-DETERMINING PROTEIN MINC"/>
    <property type="match status" value="1"/>
</dbReference>
<keyword evidence="10" id="KW-1185">Reference proteome</keyword>
<dbReference type="HAMAP" id="MF_00267">
    <property type="entry name" value="MinC"/>
    <property type="match status" value="1"/>
</dbReference>
<dbReference type="Proteomes" id="UP000249590">
    <property type="component" value="Unassembled WGS sequence"/>
</dbReference>
<protein>
    <recommendedName>
        <fullName evidence="6">Probable septum site-determining protein MinC</fullName>
    </recommendedName>
</protein>
<evidence type="ECO:0000259" key="8">
    <source>
        <dbReference type="Pfam" id="PF03775"/>
    </source>
</evidence>
<feature type="domain" description="Septum formation inhibitor MinC C-terminal" evidence="8">
    <location>
        <begin position="203"/>
        <end position="302"/>
    </location>
</feature>
<dbReference type="AlphaFoldDB" id="A0A8B2P3R0"/>
<dbReference type="InterPro" id="IPR013033">
    <property type="entry name" value="MinC"/>
</dbReference>
<comment type="subunit">
    <text evidence="6">Interacts with MinD and FtsZ.</text>
</comment>
<feature type="compositionally biased region" description="Low complexity" evidence="7">
    <location>
        <begin position="148"/>
        <end position="173"/>
    </location>
</feature>
<evidence type="ECO:0000256" key="1">
    <source>
        <dbReference type="ARBA" id="ARBA00006291"/>
    </source>
</evidence>
<organism evidence="9 10">
    <name type="scientific">Acuticoccus sediminis</name>
    <dbReference type="NCBI Taxonomy" id="2184697"/>
    <lineage>
        <taxon>Bacteria</taxon>
        <taxon>Pseudomonadati</taxon>
        <taxon>Pseudomonadota</taxon>
        <taxon>Alphaproteobacteria</taxon>
        <taxon>Hyphomicrobiales</taxon>
        <taxon>Amorphaceae</taxon>
        <taxon>Acuticoccus</taxon>
    </lineage>
</organism>
<evidence type="ECO:0000256" key="5">
    <source>
        <dbReference type="ARBA" id="ARBA00025606"/>
    </source>
</evidence>
<gene>
    <name evidence="6 9" type="primary">minC</name>
    <name evidence="9" type="ORF">DLJ53_04605</name>
</gene>
<comment type="caution">
    <text evidence="9">The sequence shown here is derived from an EMBL/GenBank/DDBJ whole genome shotgun (WGS) entry which is preliminary data.</text>
</comment>
<evidence type="ECO:0000256" key="6">
    <source>
        <dbReference type="HAMAP-Rule" id="MF_00267"/>
    </source>
</evidence>
<keyword evidence="3 6" id="KW-0717">Septation</keyword>
<sequence length="306" mass="31706">MQQTTPPQRSIRFTGRSFMAFVLTPIPPIQEWLADFDSFAKRSPGFFVGRPVVVDISQMPASRPELVHMVTELKRRHVTIMGLDGRAPGELGADARGLPPILTGGKEITALTQLADTIQASDIAKLAEQVSAAASTDKTAEAKDETADPSSSTASVDASTDDTAASPPAPAPDAAASAVSAVAEAALAAVEKAIDAPDADTLIIDHPVRSGQSVVHLTGDIVVIGSVASGSEVVASGSIHIYGALRGRAIAGSAGNRNARIFTTQLNAELVAINGLYKTADDLNPKCVGRAVQAWLDGDSLKMSAF</sequence>